<evidence type="ECO:0000313" key="2">
    <source>
        <dbReference type="Proteomes" id="UP000003477"/>
    </source>
</evidence>
<reference evidence="1 2" key="1">
    <citation type="journal article" date="2011" name="Front. Microbiol.">
        <title>Two Strains of Crocosphaera watsonii with Highly Conserved Genomes are Distinguished by Strain-Specific Features.</title>
        <authorList>
            <person name="Bench S.R."/>
            <person name="Ilikchyan I.N."/>
            <person name="Tripp H.J."/>
            <person name="Zehr J.P."/>
        </authorList>
    </citation>
    <scope>NUCLEOTIDE SEQUENCE [LARGE SCALE GENOMIC DNA]</scope>
    <source>
        <strain evidence="1 2">WH 0003</strain>
    </source>
</reference>
<dbReference type="GeneID" id="88764265"/>
<proteinExistence type="predicted"/>
<dbReference type="RefSeq" id="WP_007303377.1">
    <property type="nucleotide sequence ID" value="NZ_AESD01000056.1"/>
</dbReference>
<accession>G5IYH5</accession>
<sequence>MSFQINYDQEVDAAYFRLENETVLDSEEIADGIIVDYNQHNKIVGVELLGVKTINLGNLAVLIPLLPESFKAQIKDFFSLEFKTIEKSTY</sequence>
<dbReference type="AlphaFoldDB" id="G5IYH5"/>
<dbReference type="Proteomes" id="UP000003477">
    <property type="component" value="Unassembled WGS sequence"/>
</dbReference>
<dbReference type="PATRIC" id="fig|423471.3.peg.294"/>
<organism evidence="1 2">
    <name type="scientific">Crocosphaera watsonii WH 0003</name>
    <dbReference type="NCBI Taxonomy" id="423471"/>
    <lineage>
        <taxon>Bacteria</taxon>
        <taxon>Bacillati</taxon>
        <taxon>Cyanobacteriota</taxon>
        <taxon>Cyanophyceae</taxon>
        <taxon>Oscillatoriophycideae</taxon>
        <taxon>Chroococcales</taxon>
        <taxon>Aphanothecaceae</taxon>
        <taxon>Crocosphaera</taxon>
    </lineage>
</organism>
<evidence type="ECO:0000313" key="1">
    <source>
        <dbReference type="EMBL" id="EHJ15008.1"/>
    </source>
</evidence>
<comment type="caution">
    <text evidence="1">The sequence shown here is derived from an EMBL/GenBank/DDBJ whole genome shotgun (WGS) entry which is preliminary data.</text>
</comment>
<dbReference type="InterPro" id="IPR019270">
    <property type="entry name" value="DUF2283"/>
</dbReference>
<dbReference type="EMBL" id="AESD01000056">
    <property type="protein sequence ID" value="EHJ15008.1"/>
    <property type="molecule type" value="Genomic_DNA"/>
</dbReference>
<gene>
    <name evidence="1" type="ORF">CWATWH0003_0324</name>
</gene>
<protein>
    <recommendedName>
        <fullName evidence="3">DUF2283 domain-containing protein</fullName>
    </recommendedName>
</protein>
<dbReference type="Pfam" id="PF10049">
    <property type="entry name" value="DUF2283"/>
    <property type="match status" value="1"/>
</dbReference>
<name>G5IYH5_CROWT</name>
<evidence type="ECO:0008006" key="3">
    <source>
        <dbReference type="Google" id="ProtNLM"/>
    </source>
</evidence>